<dbReference type="Gramene" id="OPUNC03G19000.1">
    <property type="protein sequence ID" value="OPUNC03G19000.1"/>
    <property type="gene ID" value="OPUNC03G19000"/>
</dbReference>
<evidence type="ECO:0000256" key="1">
    <source>
        <dbReference type="SAM" id="MobiDB-lite"/>
    </source>
</evidence>
<evidence type="ECO:0000313" key="3">
    <source>
        <dbReference type="Proteomes" id="UP000026962"/>
    </source>
</evidence>
<feature type="region of interest" description="Disordered" evidence="1">
    <location>
        <begin position="1"/>
        <end position="37"/>
    </location>
</feature>
<dbReference type="EnsemblPlants" id="OPUNC03G19000.1">
    <property type="protein sequence ID" value="OPUNC03G19000.1"/>
    <property type="gene ID" value="OPUNC03G19000"/>
</dbReference>
<dbReference type="PANTHER" id="PTHR34395">
    <property type="entry name" value="OS11G0427500 PROTEIN"/>
    <property type="match status" value="1"/>
</dbReference>
<dbReference type="HOGENOM" id="CLU_2030504_0_0_1"/>
<dbReference type="PANTHER" id="PTHR34395:SF15">
    <property type="entry name" value="OS09G0292400 PROTEIN"/>
    <property type="match status" value="1"/>
</dbReference>
<accession>A0A0E0KEL6</accession>
<proteinExistence type="predicted"/>
<reference evidence="2" key="1">
    <citation type="submission" date="2015-04" db="UniProtKB">
        <authorList>
            <consortium name="EnsemblPlants"/>
        </authorList>
    </citation>
    <scope>IDENTIFICATION</scope>
</reference>
<keyword evidence="3" id="KW-1185">Reference proteome</keyword>
<dbReference type="AlphaFoldDB" id="A0A0E0KEL6"/>
<dbReference type="Proteomes" id="UP000026962">
    <property type="component" value="Chromosome 3"/>
</dbReference>
<feature type="compositionally biased region" description="Polar residues" evidence="1">
    <location>
        <begin position="1"/>
        <end position="18"/>
    </location>
</feature>
<reference evidence="2" key="2">
    <citation type="submission" date="2018-05" db="EMBL/GenBank/DDBJ databases">
        <title>OpunRS2 (Oryza punctata Reference Sequence Version 2).</title>
        <authorList>
            <person name="Zhang J."/>
            <person name="Kudrna D."/>
            <person name="Lee S."/>
            <person name="Talag J."/>
            <person name="Welchert J."/>
            <person name="Wing R.A."/>
        </authorList>
    </citation>
    <scope>NUCLEOTIDE SEQUENCE [LARGE SCALE GENOMIC DNA]</scope>
</reference>
<sequence length="122" mass="13967">MEVSNQLNQRRQSASTSMKPPEDKTEKNPKRHKQNGNVVDVMEKYIELRLKQAEEEMARDREATKQVDEFSIKNCIVVLSTMKELSPEENAHAFKPAMGKLAKLIGGIKERLTLANMNKKKI</sequence>
<organism evidence="2">
    <name type="scientific">Oryza punctata</name>
    <name type="common">Red rice</name>
    <dbReference type="NCBI Taxonomy" id="4537"/>
    <lineage>
        <taxon>Eukaryota</taxon>
        <taxon>Viridiplantae</taxon>
        <taxon>Streptophyta</taxon>
        <taxon>Embryophyta</taxon>
        <taxon>Tracheophyta</taxon>
        <taxon>Spermatophyta</taxon>
        <taxon>Magnoliopsida</taxon>
        <taxon>Liliopsida</taxon>
        <taxon>Poales</taxon>
        <taxon>Poaceae</taxon>
        <taxon>BOP clade</taxon>
        <taxon>Oryzoideae</taxon>
        <taxon>Oryzeae</taxon>
        <taxon>Oryzinae</taxon>
        <taxon>Oryza</taxon>
    </lineage>
</organism>
<protein>
    <submittedName>
        <fullName evidence="2">Uncharacterized protein</fullName>
    </submittedName>
</protein>
<evidence type="ECO:0000313" key="2">
    <source>
        <dbReference type="EnsemblPlants" id="OPUNC03G19000.1"/>
    </source>
</evidence>
<name>A0A0E0KEL6_ORYPU</name>